<name>A0A180GUB0_PUCT1</name>
<evidence type="ECO:0000313" key="3">
    <source>
        <dbReference type="Proteomes" id="UP000005240"/>
    </source>
</evidence>
<gene>
    <name evidence="1" type="ORF">PTTG_26377</name>
</gene>
<dbReference type="AlphaFoldDB" id="A0A180GUB0"/>
<evidence type="ECO:0000313" key="2">
    <source>
        <dbReference type="EnsemblFungi" id="PTTG_26377-t43_1-p1"/>
    </source>
</evidence>
<reference evidence="2" key="4">
    <citation type="submission" date="2025-05" db="UniProtKB">
        <authorList>
            <consortium name="EnsemblFungi"/>
        </authorList>
    </citation>
    <scope>IDENTIFICATION</scope>
    <source>
        <strain evidence="2">isolate 1-1 / race 1 (BBBD)</strain>
    </source>
</reference>
<keyword evidence="3" id="KW-1185">Reference proteome</keyword>
<reference evidence="1" key="1">
    <citation type="submission" date="2009-11" db="EMBL/GenBank/DDBJ databases">
        <authorList>
            <consortium name="The Broad Institute Genome Sequencing Platform"/>
            <person name="Ward D."/>
            <person name="Feldgarden M."/>
            <person name="Earl A."/>
            <person name="Young S.K."/>
            <person name="Zeng Q."/>
            <person name="Koehrsen M."/>
            <person name="Alvarado L."/>
            <person name="Berlin A."/>
            <person name="Bochicchio J."/>
            <person name="Borenstein D."/>
            <person name="Chapman S.B."/>
            <person name="Chen Z."/>
            <person name="Engels R."/>
            <person name="Freedman E."/>
            <person name="Gellesch M."/>
            <person name="Goldberg J."/>
            <person name="Griggs A."/>
            <person name="Gujja S."/>
            <person name="Heilman E."/>
            <person name="Heiman D."/>
            <person name="Hepburn T."/>
            <person name="Howarth C."/>
            <person name="Jen D."/>
            <person name="Larson L."/>
            <person name="Lewis B."/>
            <person name="Mehta T."/>
            <person name="Park D."/>
            <person name="Pearson M."/>
            <person name="Roberts A."/>
            <person name="Saif S."/>
            <person name="Shea T."/>
            <person name="Shenoy N."/>
            <person name="Sisk P."/>
            <person name="Stolte C."/>
            <person name="Sykes S."/>
            <person name="Thomson T."/>
            <person name="Walk T."/>
            <person name="White J."/>
            <person name="Yandava C."/>
            <person name="Izard J."/>
            <person name="Baranova O.V."/>
            <person name="Blanton J.M."/>
            <person name="Tanner A.C."/>
            <person name="Dewhirst F.E."/>
            <person name="Haas B."/>
            <person name="Nusbaum C."/>
            <person name="Birren B."/>
        </authorList>
    </citation>
    <scope>NUCLEOTIDE SEQUENCE [LARGE SCALE GENOMIC DNA]</scope>
    <source>
        <strain evidence="1">1-1 BBBD Race 1</strain>
    </source>
</reference>
<evidence type="ECO:0000313" key="1">
    <source>
        <dbReference type="EMBL" id="OAV96386.1"/>
    </source>
</evidence>
<reference evidence="1" key="2">
    <citation type="submission" date="2016-05" db="EMBL/GenBank/DDBJ databases">
        <title>Comparative analysis highlights variable genome content of wheat rusts and divergence of the mating loci.</title>
        <authorList>
            <person name="Cuomo C.A."/>
            <person name="Bakkeren G."/>
            <person name="Szabo L."/>
            <person name="Khalil H."/>
            <person name="Joly D."/>
            <person name="Goldberg J."/>
            <person name="Young S."/>
            <person name="Zeng Q."/>
            <person name="Fellers J."/>
        </authorList>
    </citation>
    <scope>NUCLEOTIDE SEQUENCE [LARGE SCALE GENOMIC DNA]</scope>
    <source>
        <strain evidence="1">1-1 BBBD Race 1</strain>
    </source>
</reference>
<proteinExistence type="predicted"/>
<dbReference type="VEuPathDB" id="FungiDB:PTTG_26377"/>
<organism evidence="1">
    <name type="scientific">Puccinia triticina (isolate 1-1 / race 1 (BBBD))</name>
    <name type="common">Brown leaf rust fungus</name>
    <dbReference type="NCBI Taxonomy" id="630390"/>
    <lineage>
        <taxon>Eukaryota</taxon>
        <taxon>Fungi</taxon>
        <taxon>Dikarya</taxon>
        <taxon>Basidiomycota</taxon>
        <taxon>Pucciniomycotina</taxon>
        <taxon>Pucciniomycetes</taxon>
        <taxon>Pucciniales</taxon>
        <taxon>Pucciniaceae</taxon>
        <taxon>Puccinia</taxon>
    </lineage>
</organism>
<accession>A0A180GUB0</accession>
<dbReference type="Proteomes" id="UP000005240">
    <property type="component" value="Unassembled WGS sequence"/>
</dbReference>
<protein>
    <submittedName>
        <fullName evidence="1 2">Uncharacterized protein</fullName>
    </submittedName>
</protein>
<sequence length="215" mass="23700">MAPSNRTLKTTSHETLLADRVNFRGHVYVDQHISTQADGAPLGQGTTFRSWLSPRPPANRYFFPINLQRAFIDGAIPLVGRVYNMKGFIDGISQDGALELKFTSSMTSQRPFRRAAAHEPPLTVNAVGTICALSMINILSKQPVCAITLEHTTVNDMPKLLIDFIIPLGADWSFDLDSNHIGLRAWFYGDLAGVNVENGRTVVVIHSGRVFGVEH</sequence>
<reference evidence="2 3" key="3">
    <citation type="journal article" date="2017" name="G3 (Bethesda)">
        <title>Comparative analysis highlights variable genome content of wheat rusts and divergence of the mating loci.</title>
        <authorList>
            <person name="Cuomo C.A."/>
            <person name="Bakkeren G."/>
            <person name="Khalil H.B."/>
            <person name="Panwar V."/>
            <person name="Joly D."/>
            <person name="Linning R."/>
            <person name="Sakthikumar S."/>
            <person name="Song X."/>
            <person name="Adiconis X."/>
            <person name="Fan L."/>
            <person name="Goldberg J.M."/>
            <person name="Levin J.Z."/>
            <person name="Young S."/>
            <person name="Zeng Q."/>
            <person name="Anikster Y."/>
            <person name="Bruce M."/>
            <person name="Wang M."/>
            <person name="Yin C."/>
            <person name="McCallum B."/>
            <person name="Szabo L.J."/>
            <person name="Hulbert S."/>
            <person name="Chen X."/>
            <person name="Fellers J.P."/>
        </authorList>
    </citation>
    <scope>NUCLEOTIDE SEQUENCE</scope>
    <source>
        <strain evidence="2">isolate 1-1 / race 1 (BBBD)</strain>
        <strain evidence="3">Isolate 1-1 / race 1 (BBBD)</strain>
    </source>
</reference>
<dbReference type="EMBL" id="ADAS02000020">
    <property type="protein sequence ID" value="OAV96386.1"/>
    <property type="molecule type" value="Genomic_DNA"/>
</dbReference>
<dbReference type="EnsemblFungi" id="PTTG_26377-t43_1">
    <property type="protein sequence ID" value="PTTG_26377-t43_1-p1"/>
    <property type="gene ID" value="PTTG_26377"/>
</dbReference>